<evidence type="ECO:0000313" key="1">
    <source>
        <dbReference type="EMBL" id="GBP52193.1"/>
    </source>
</evidence>
<reference evidence="1 2" key="1">
    <citation type="journal article" date="2019" name="Commun. Biol.">
        <title>The bagworm genome reveals a unique fibroin gene that provides high tensile strength.</title>
        <authorList>
            <person name="Kono N."/>
            <person name="Nakamura H."/>
            <person name="Ohtoshi R."/>
            <person name="Tomita M."/>
            <person name="Numata K."/>
            <person name="Arakawa K."/>
        </authorList>
    </citation>
    <scope>NUCLEOTIDE SEQUENCE [LARGE SCALE GENOMIC DNA]</scope>
</reference>
<dbReference type="EMBL" id="BGZK01000597">
    <property type="protein sequence ID" value="GBP52193.1"/>
    <property type="molecule type" value="Genomic_DNA"/>
</dbReference>
<sequence length="76" mass="8905">MEKKGRQRWDSNLRLEENGALNIRFRPLSTIPLNAVFQKSILKKRIPKNMAPRAVRGNVKVAEDYDDRNLQRLRSS</sequence>
<dbReference type="Proteomes" id="UP000299102">
    <property type="component" value="Unassembled WGS sequence"/>
</dbReference>
<gene>
    <name evidence="1" type="ORF">EVAR_87578_1</name>
</gene>
<proteinExistence type="predicted"/>
<keyword evidence="2" id="KW-1185">Reference proteome</keyword>
<accession>A0A4C1WME0</accession>
<dbReference type="AlphaFoldDB" id="A0A4C1WME0"/>
<protein>
    <submittedName>
        <fullName evidence="1">Uncharacterized protein</fullName>
    </submittedName>
</protein>
<organism evidence="1 2">
    <name type="scientific">Eumeta variegata</name>
    <name type="common">Bagworm moth</name>
    <name type="synonym">Eumeta japonica</name>
    <dbReference type="NCBI Taxonomy" id="151549"/>
    <lineage>
        <taxon>Eukaryota</taxon>
        <taxon>Metazoa</taxon>
        <taxon>Ecdysozoa</taxon>
        <taxon>Arthropoda</taxon>
        <taxon>Hexapoda</taxon>
        <taxon>Insecta</taxon>
        <taxon>Pterygota</taxon>
        <taxon>Neoptera</taxon>
        <taxon>Endopterygota</taxon>
        <taxon>Lepidoptera</taxon>
        <taxon>Glossata</taxon>
        <taxon>Ditrysia</taxon>
        <taxon>Tineoidea</taxon>
        <taxon>Psychidae</taxon>
        <taxon>Oiketicinae</taxon>
        <taxon>Eumeta</taxon>
    </lineage>
</organism>
<comment type="caution">
    <text evidence="1">The sequence shown here is derived from an EMBL/GenBank/DDBJ whole genome shotgun (WGS) entry which is preliminary data.</text>
</comment>
<name>A0A4C1WME0_EUMVA</name>
<evidence type="ECO:0000313" key="2">
    <source>
        <dbReference type="Proteomes" id="UP000299102"/>
    </source>
</evidence>